<dbReference type="AlphaFoldDB" id="A0A2K1L2L4"/>
<evidence type="ECO:0000259" key="1">
    <source>
        <dbReference type="PROSITE" id="PS50003"/>
    </source>
</evidence>
<dbReference type="EnsemblPlants" id="Pp3c2_21950V3.1">
    <property type="protein sequence ID" value="Pp3c2_21950V3.1"/>
    <property type="gene ID" value="Pp3c2_21950"/>
</dbReference>
<reference evidence="3" key="3">
    <citation type="submission" date="2020-12" db="UniProtKB">
        <authorList>
            <consortium name="EnsemblPlants"/>
        </authorList>
    </citation>
    <scope>IDENTIFICATION</scope>
</reference>
<dbReference type="Gramene" id="Pp3c2_21950V3.1">
    <property type="protein sequence ID" value="Pp3c2_21950V3.1"/>
    <property type="gene ID" value="Pp3c2_21950"/>
</dbReference>
<dbReference type="PaxDb" id="3218-PP1S125_53V6.1"/>
<accession>A0A2K1L2L4</accession>
<dbReference type="SUPFAM" id="SSF48452">
    <property type="entry name" value="TPR-like"/>
    <property type="match status" value="1"/>
</dbReference>
<dbReference type="PANTHER" id="PTHR45005">
    <property type="match status" value="1"/>
</dbReference>
<gene>
    <name evidence="3" type="primary">LOC112273108</name>
    <name evidence="2" type="ORF">PHYPA_003060</name>
</gene>
<dbReference type="SUPFAM" id="SSF50729">
    <property type="entry name" value="PH domain-like"/>
    <property type="match status" value="1"/>
</dbReference>
<dbReference type="Gene3D" id="1.25.40.10">
    <property type="entry name" value="Tetratricopeptide repeat domain"/>
    <property type="match status" value="2"/>
</dbReference>
<dbReference type="InterPro" id="IPR001849">
    <property type="entry name" value="PH_domain"/>
</dbReference>
<dbReference type="Gene3D" id="2.30.29.30">
    <property type="entry name" value="Pleckstrin-homology domain (PH domain)/Phosphotyrosine-binding domain (PTB)"/>
    <property type="match status" value="1"/>
</dbReference>
<reference evidence="2 4" key="1">
    <citation type="journal article" date="2008" name="Science">
        <title>The Physcomitrella genome reveals evolutionary insights into the conquest of land by plants.</title>
        <authorList>
            <person name="Rensing S."/>
            <person name="Lang D."/>
            <person name="Zimmer A."/>
            <person name="Terry A."/>
            <person name="Salamov A."/>
            <person name="Shapiro H."/>
            <person name="Nishiyama T."/>
            <person name="Perroud P.-F."/>
            <person name="Lindquist E."/>
            <person name="Kamisugi Y."/>
            <person name="Tanahashi T."/>
            <person name="Sakakibara K."/>
            <person name="Fujita T."/>
            <person name="Oishi K."/>
            <person name="Shin-I T."/>
            <person name="Kuroki Y."/>
            <person name="Toyoda A."/>
            <person name="Suzuki Y."/>
            <person name="Hashimoto A."/>
            <person name="Yamaguchi K."/>
            <person name="Sugano A."/>
            <person name="Kohara Y."/>
            <person name="Fujiyama A."/>
            <person name="Anterola A."/>
            <person name="Aoki S."/>
            <person name="Ashton N."/>
            <person name="Barbazuk W.B."/>
            <person name="Barker E."/>
            <person name="Bennetzen J."/>
            <person name="Bezanilla M."/>
            <person name="Blankenship R."/>
            <person name="Cho S.H."/>
            <person name="Dutcher S."/>
            <person name="Estelle M."/>
            <person name="Fawcett J.A."/>
            <person name="Gundlach H."/>
            <person name="Hanada K."/>
            <person name="Heyl A."/>
            <person name="Hicks K.A."/>
            <person name="Hugh J."/>
            <person name="Lohr M."/>
            <person name="Mayer K."/>
            <person name="Melkozernov A."/>
            <person name="Murata T."/>
            <person name="Nelson D."/>
            <person name="Pils B."/>
            <person name="Prigge M."/>
            <person name="Reiss B."/>
            <person name="Renner T."/>
            <person name="Rombauts S."/>
            <person name="Rushton P."/>
            <person name="Sanderfoot A."/>
            <person name="Schween G."/>
            <person name="Shiu S.-H."/>
            <person name="Stueber K."/>
            <person name="Theodoulou F.L."/>
            <person name="Tu H."/>
            <person name="Van de Peer Y."/>
            <person name="Verrier P.J."/>
            <person name="Waters E."/>
            <person name="Wood A."/>
            <person name="Yang L."/>
            <person name="Cove D."/>
            <person name="Cuming A."/>
            <person name="Hasebe M."/>
            <person name="Lucas S."/>
            <person name="Mishler D.B."/>
            <person name="Reski R."/>
            <person name="Grigoriev I."/>
            <person name="Quatrano R.S."/>
            <person name="Boore J.L."/>
        </authorList>
    </citation>
    <scope>NUCLEOTIDE SEQUENCE [LARGE SCALE GENOMIC DNA]</scope>
    <source>
        <strain evidence="3 4">cv. Gransden 2004</strain>
    </source>
</reference>
<evidence type="ECO:0000313" key="3">
    <source>
        <dbReference type="EnsemblPlants" id="Pp3c2_21950V3.1"/>
    </source>
</evidence>
<feature type="domain" description="PH" evidence="1">
    <location>
        <begin position="196"/>
        <end position="324"/>
    </location>
</feature>
<organism evidence="2">
    <name type="scientific">Physcomitrium patens</name>
    <name type="common">Spreading-leaved earth moss</name>
    <name type="synonym">Physcomitrella patens</name>
    <dbReference type="NCBI Taxonomy" id="3218"/>
    <lineage>
        <taxon>Eukaryota</taxon>
        <taxon>Viridiplantae</taxon>
        <taxon>Streptophyta</taxon>
        <taxon>Embryophyta</taxon>
        <taxon>Bryophyta</taxon>
        <taxon>Bryophytina</taxon>
        <taxon>Bryopsida</taxon>
        <taxon>Funariidae</taxon>
        <taxon>Funariales</taxon>
        <taxon>Funariaceae</taxon>
        <taxon>Physcomitrium</taxon>
    </lineage>
</organism>
<reference evidence="2 4" key="2">
    <citation type="journal article" date="2018" name="Plant J.">
        <title>The Physcomitrella patens chromosome-scale assembly reveals moss genome structure and evolution.</title>
        <authorList>
            <person name="Lang D."/>
            <person name="Ullrich K.K."/>
            <person name="Murat F."/>
            <person name="Fuchs J."/>
            <person name="Jenkins J."/>
            <person name="Haas F.B."/>
            <person name="Piednoel M."/>
            <person name="Gundlach H."/>
            <person name="Van Bel M."/>
            <person name="Meyberg R."/>
            <person name="Vives C."/>
            <person name="Morata J."/>
            <person name="Symeonidi A."/>
            <person name="Hiss M."/>
            <person name="Muchero W."/>
            <person name="Kamisugi Y."/>
            <person name="Saleh O."/>
            <person name="Blanc G."/>
            <person name="Decker E.L."/>
            <person name="van Gessel N."/>
            <person name="Grimwood J."/>
            <person name="Hayes R.D."/>
            <person name="Graham S.W."/>
            <person name="Gunter L.E."/>
            <person name="McDaniel S.F."/>
            <person name="Hoernstein S.N.W."/>
            <person name="Larsson A."/>
            <person name="Li F.W."/>
            <person name="Perroud P.F."/>
            <person name="Phillips J."/>
            <person name="Ranjan P."/>
            <person name="Rokshar D.S."/>
            <person name="Rothfels C.J."/>
            <person name="Schneider L."/>
            <person name="Shu S."/>
            <person name="Stevenson D.W."/>
            <person name="Thummler F."/>
            <person name="Tillich M."/>
            <person name="Villarreal Aguilar J.C."/>
            <person name="Widiez T."/>
            <person name="Wong G.K."/>
            <person name="Wymore A."/>
            <person name="Zhang Y."/>
            <person name="Zimmer A.D."/>
            <person name="Quatrano R.S."/>
            <person name="Mayer K.F.X."/>
            <person name="Goodstein D."/>
            <person name="Casacuberta J.M."/>
            <person name="Vandepoele K."/>
            <person name="Reski R."/>
            <person name="Cuming A.C."/>
            <person name="Tuskan G.A."/>
            <person name="Maumus F."/>
            <person name="Salse J."/>
            <person name="Schmutz J."/>
            <person name="Rensing S.A."/>
        </authorList>
    </citation>
    <scope>NUCLEOTIDE SEQUENCE [LARGE SCALE GENOMIC DNA]</scope>
    <source>
        <strain evidence="3 4">cv. Gransden 2004</strain>
    </source>
</reference>
<dbReference type="STRING" id="3218.A0A2K1L2L4"/>
<dbReference type="InterPro" id="IPR053277">
    <property type="entry name" value="Endomembrane_traffic_mod"/>
</dbReference>
<evidence type="ECO:0000313" key="4">
    <source>
        <dbReference type="Proteomes" id="UP000006727"/>
    </source>
</evidence>
<protein>
    <recommendedName>
        <fullName evidence="1">PH domain-containing protein</fullName>
    </recommendedName>
</protein>
<dbReference type="EMBL" id="ABEU02000002">
    <property type="protein sequence ID" value="PNR60267.1"/>
    <property type="molecule type" value="Genomic_DNA"/>
</dbReference>
<dbReference type="InterPro" id="IPR011990">
    <property type="entry name" value="TPR-like_helical_dom_sf"/>
</dbReference>
<dbReference type="PROSITE" id="PS50003">
    <property type="entry name" value="PH_DOMAIN"/>
    <property type="match status" value="1"/>
</dbReference>
<dbReference type="Proteomes" id="UP000006727">
    <property type="component" value="Chromosome 2"/>
</dbReference>
<keyword evidence="4" id="KW-1185">Reference proteome</keyword>
<evidence type="ECO:0000313" key="2">
    <source>
        <dbReference type="EMBL" id="PNR60267.1"/>
    </source>
</evidence>
<proteinExistence type="predicted"/>
<dbReference type="PANTHER" id="PTHR45005:SF2">
    <property type="entry name" value="PROTEIN HLB1"/>
    <property type="match status" value="1"/>
</dbReference>
<dbReference type="InterPro" id="IPR011993">
    <property type="entry name" value="PH-like_dom_sf"/>
</dbReference>
<sequence>MKNELVGNDVLSHRSSTSGANIVGDILYDNAVEDEGHSRQLILAFAAKRYAVDVEKNPENHDALYNWALVLQESADNAGPEVGSPEKDALLEDACKKYQTAVQLCPTLHEACDRYDRAVQLNWNSPQALNNWGLALQELGAIVALKEERAIIKMAIRKFRAAIRLRFDFHRAVYNLGTVLVYRGGLRRVRNFLPLPYLRAGWLTIPPFGDPLAPHNDWLRLWFVLDHEALYGMEKVDRKSLAHSYSRHSSTLTSEINASSSIAPKSSVLRIAMEDILGLAPTADFSLPPGGSFCIDTDAGEQYLIADTWDSMDAWVDAVRLVYTIYAKGKRDVLANVLVV</sequence>
<name>A0A2K1L2L4_PHYPA</name>